<evidence type="ECO:0000313" key="2">
    <source>
        <dbReference type="Proteomes" id="UP001589767"/>
    </source>
</evidence>
<sequence length="104" mass="12393">MTATARINFETSLDLKKAIKMFTVQHNMTIREFFEELAMEKLAQYNSDVQPLTAEEEEIMNEAYEFFSTKEMHHFSKEEFDEIVEKVKKGEDLRVLLKMDYIND</sequence>
<organism evidence="1 2">
    <name type="scientific">Gallibacterium trehalosifermentans</name>
    <dbReference type="NCBI Taxonomy" id="516935"/>
    <lineage>
        <taxon>Bacteria</taxon>
        <taxon>Pseudomonadati</taxon>
        <taxon>Pseudomonadota</taxon>
        <taxon>Gammaproteobacteria</taxon>
        <taxon>Pasteurellales</taxon>
        <taxon>Pasteurellaceae</taxon>
        <taxon>Gallibacterium</taxon>
    </lineage>
</organism>
<gene>
    <name evidence="1" type="ORF">ACFFHK_02180</name>
</gene>
<protein>
    <submittedName>
        <fullName evidence="1">Uncharacterized protein</fullName>
    </submittedName>
</protein>
<proteinExistence type="predicted"/>
<evidence type="ECO:0000313" key="1">
    <source>
        <dbReference type="EMBL" id="MFC0308514.1"/>
    </source>
</evidence>
<comment type="caution">
    <text evidence="1">The sequence shown here is derived from an EMBL/GenBank/DDBJ whole genome shotgun (WGS) entry which is preliminary data.</text>
</comment>
<keyword evidence="2" id="KW-1185">Reference proteome</keyword>
<dbReference type="RefSeq" id="WP_382368628.1">
    <property type="nucleotide sequence ID" value="NZ_JBHLWB010000001.1"/>
</dbReference>
<reference evidence="1 2" key="1">
    <citation type="submission" date="2024-09" db="EMBL/GenBank/DDBJ databases">
        <authorList>
            <person name="Sun Q."/>
            <person name="Mori K."/>
        </authorList>
    </citation>
    <scope>NUCLEOTIDE SEQUENCE [LARGE SCALE GENOMIC DNA]</scope>
    <source>
        <strain evidence="1 2">CCM 7539</strain>
    </source>
</reference>
<dbReference type="Proteomes" id="UP001589767">
    <property type="component" value="Unassembled WGS sequence"/>
</dbReference>
<name>A0ABV6GZG5_9PAST</name>
<accession>A0ABV6GZG5</accession>
<dbReference type="EMBL" id="JBHLWB010000001">
    <property type="protein sequence ID" value="MFC0308514.1"/>
    <property type="molecule type" value="Genomic_DNA"/>
</dbReference>